<keyword evidence="4" id="KW-1185">Reference proteome</keyword>
<reference evidence="3" key="1">
    <citation type="submission" date="2022-02" db="EMBL/GenBank/DDBJ databases">
        <authorList>
            <person name="Henning P.M."/>
            <person name="McCubbin A.G."/>
            <person name="Shore J.S."/>
        </authorList>
    </citation>
    <scope>NUCLEOTIDE SEQUENCE</scope>
    <source>
        <strain evidence="3">F60SS</strain>
        <tissue evidence="3">Leaves</tissue>
    </source>
</reference>
<dbReference type="EMBL" id="JAKUCV010002658">
    <property type="protein sequence ID" value="KAJ4841864.1"/>
    <property type="molecule type" value="Genomic_DNA"/>
</dbReference>
<dbReference type="GO" id="GO:0003723">
    <property type="term" value="F:RNA binding"/>
    <property type="evidence" value="ECO:0007669"/>
    <property type="project" value="InterPro"/>
</dbReference>
<dbReference type="NCBIfam" id="TIGR00756">
    <property type="entry name" value="PPR"/>
    <property type="match status" value="2"/>
</dbReference>
<dbReference type="PANTHER" id="PTHR47926:SF347">
    <property type="entry name" value="PENTATRICOPEPTIDE REPEAT-CONTAINING PROTEIN"/>
    <property type="match status" value="1"/>
</dbReference>
<name>A0A9Q0G1J9_9ROSI</name>
<sequence length="76" mass="8648">MPERSLFSLTTMITGYAKCGMVQEARELFDGLEEKDVVSWNVMIEGYSQHGLPKKGLELFQQMLGRKVRPNEVTVV</sequence>
<accession>A0A9Q0G1J9</accession>
<evidence type="ECO:0000256" key="1">
    <source>
        <dbReference type="ARBA" id="ARBA00022737"/>
    </source>
</evidence>
<evidence type="ECO:0008006" key="5">
    <source>
        <dbReference type="Google" id="ProtNLM"/>
    </source>
</evidence>
<dbReference type="InterPro" id="IPR046960">
    <property type="entry name" value="PPR_At4g14850-like_plant"/>
</dbReference>
<dbReference type="Gene3D" id="1.25.40.10">
    <property type="entry name" value="Tetratricopeptide repeat domain"/>
    <property type="match status" value="1"/>
</dbReference>
<comment type="caution">
    <text evidence="3">The sequence shown here is derived from an EMBL/GenBank/DDBJ whole genome shotgun (WGS) entry which is preliminary data.</text>
</comment>
<evidence type="ECO:0000256" key="2">
    <source>
        <dbReference type="PROSITE-ProRule" id="PRU00708"/>
    </source>
</evidence>
<evidence type="ECO:0000313" key="4">
    <source>
        <dbReference type="Proteomes" id="UP001141552"/>
    </source>
</evidence>
<evidence type="ECO:0000313" key="3">
    <source>
        <dbReference type="EMBL" id="KAJ4841864.1"/>
    </source>
</evidence>
<dbReference type="Proteomes" id="UP001141552">
    <property type="component" value="Unassembled WGS sequence"/>
</dbReference>
<organism evidence="3 4">
    <name type="scientific">Turnera subulata</name>
    <dbReference type="NCBI Taxonomy" id="218843"/>
    <lineage>
        <taxon>Eukaryota</taxon>
        <taxon>Viridiplantae</taxon>
        <taxon>Streptophyta</taxon>
        <taxon>Embryophyta</taxon>
        <taxon>Tracheophyta</taxon>
        <taxon>Spermatophyta</taxon>
        <taxon>Magnoliopsida</taxon>
        <taxon>eudicotyledons</taxon>
        <taxon>Gunneridae</taxon>
        <taxon>Pentapetalae</taxon>
        <taxon>rosids</taxon>
        <taxon>fabids</taxon>
        <taxon>Malpighiales</taxon>
        <taxon>Passifloraceae</taxon>
        <taxon>Turnera</taxon>
    </lineage>
</organism>
<dbReference type="AlphaFoldDB" id="A0A9Q0G1J9"/>
<dbReference type="OrthoDB" id="185373at2759"/>
<dbReference type="PANTHER" id="PTHR47926">
    <property type="entry name" value="PENTATRICOPEPTIDE REPEAT-CONTAINING PROTEIN"/>
    <property type="match status" value="1"/>
</dbReference>
<dbReference type="InterPro" id="IPR011990">
    <property type="entry name" value="TPR-like_helical_dom_sf"/>
</dbReference>
<feature type="repeat" description="PPR" evidence="2">
    <location>
        <begin position="36"/>
        <end position="70"/>
    </location>
</feature>
<dbReference type="PROSITE" id="PS51375">
    <property type="entry name" value="PPR"/>
    <property type="match status" value="2"/>
</dbReference>
<dbReference type="GO" id="GO:0009451">
    <property type="term" value="P:RNA modification"/>
    <property type="evidence" value="ECO:0007669"/>
    <property type="project" value="InterPro"/>
</dbReference>
<gene>
    <name evidence="3" type="ORF">Tsubulata_042564</name>
</gene>
<protein>
    <recommendedName>
        <fullName evidence="5">Pentatricopeptide repeat-containing protein</fullName>
    </recommendedName>
</protein>
<dbReference type="Pfam" id="PF13041">
    <property type="entry name" value="PPR_2"/>
    <property type="match status" value="1"/>
</dbReference>
<proteinExistence type="predicted"/>
<dbReference type="InterPro" id="IPR002885">
    <property type="entry name" value="PPR_rpt"/>
</dbReference>
<reference evidence="3" key="2">
    <citation type="journal article" date="2023" name="Plants (Basel)">
        <title>Annotation of the Turnera subulata (Passifloraceae) Draft Genome Reveals the S-Locus Evolved after the Divergence of Turneroideae from Passifloroideae in a Stepwise Manner.</title>
        <authorList>
            <person name="Henning P.M."/>
            <person name="Roalson E.H."/>
            <person name="Mir W."/>
            <person name="McCubbin A.G."/>
            <person name="Shore J.S."/>
        </authorList>
    </citation>
    <scope>NUCLEOTIDE SEQUENCE</scope>
    <source>
        <strain evidence="3">F60SS</strain>
    </source>
</reference>
<keyword evidence="1" id="KW-0677">Repeat</keyword>
<feature type="repeat" description="PPR" evidence="2">
    <location>
        <begin position="5"/>
        <end position="35"/>
    </location>
</feature>